<evidence type="ECO:0000313" key="2">
    <source>
        <dbReference type="EMBL" id="MBX59812.1"/>
    </source>
</evidence>
<protein>
    <submittedName>
        <fullName evidence="2">RING-H2 finger protein ATL40-like</fullName>
    </submittedName>
</protein>
<feature type="region of interest" description="Disordered" evidence="1">
    <location>
        <begin position="53"/>
        <end position="95"/>
    </location>
</feature>
<organism evidence="2">
    <name type="scientific">Rhizophora mucronata</name>
    <name type="common">Asiatic mangrove</name>
    <dbReference type="NCBI Taxonomy" id="61149"/>
    <lineage>
        <taxon>Eukaryota</taxon>
        <taxon>Viridiplantae</taxon>
        <taxon>Streptophyta</taxon>
        <taxon>Embryophyta</taxon>
        <taxon>Tracheophyta</taxon>
        <taxon>Spermatophyta</taxon>
        <taxon>Magnoliopsida</taxon>
        <taxon>eudicotyledons</taxon>
        <taxon>Gunneridae</taxon>
        <taxon>Pentapetalae</taxon>
        <taxon>rosids</taxon>
        <taxon>fabids</taxon>
        <taxon>Malpighiales</taxon>
        <taxon>Rhizophoraceae</taxon>
        <taxon>Rhizophora</taxon>
    </lineage>
</organism>
<feature type="compositionally biased region" description="Polar residues" evidence="1">
    <location>
        <begin position="69"/>
        <end position="82"/>
    </location>
</feature>
<evidence type="ECO:0000256" key="1">
    <source>
        <dbReference type="SAM" id="MobiDB-lite"/>
    </source>
</evidence>
<dbReference type="EMBL" id="GGEC01079328">
    <property type="protein sequence ID" value="MBX59812.1"/>
    <property type="molecule type" value="Transcribed_RNA"/>
</dbReference>
<name>A0A2P2PYJ5_RHIMU</name>
<proteinExistence type="predicted"/>
<reference evidence="2" key="1">
    <citation type="submission" date="2018-02" db="EMBL/GenBank/DDBJ databases">
        <title>Rhizophora mucronata_Transcriptome.</title>
        <authorList>
            <person name="Meera S.P."/>
            <person name="Sreeshan A."/>
            <person name="Augustine A."/>
        </authorList>
    </citation>
    <scope>NUCLEOTIDE SEQUENCE</scope>
    <source>
        <tissue evidence="2">Leaf</tissue>
    </source>
</reference>
<dbReference type="AlphaFoldDB" id="A0A2P2PYJ5"/>
<sequence>MRHDSAPRSLLQIILVQTNKIKVAHIANPITVVTRFMREPNIFSLRPTPCPENFPIQFPKSNKMPEDQPTPNYKLQNKSQVKYPSKSIKQKRTNK</sequence>
<accession>A0A2P2PYJ5</accession>